<dbReference type="EMBL" id="BLBS01000017">
    <property type="protein sequence ID" value="GET86917.1"/>
    <property type="molecule type" value="Genomic_DNA"/>
</dbReference>
<name>A0A640KGS1_LEITA</name>
<dbReference type="GO" id="GO:0000139">
    <property type="term" value="C:Golgi membrane"/>
    <property type="evidence" value="ECO:0007669"/>
    <property type="project" value="TreeGrafter"/>
</dbReference>
<dbReference type="PANTHER" id="PTHR12223">
    <property type="entry name" value="VESICULAR MANNOSE-BINDING LECTIN"/>
    <property type="match status" value="1"/>
</dbReference>
<dbReference type="Pfam" id="PF03388">
    <property type="entry name" value="Lectin_leg-like"/>
    <property type="match status" value="1"/>
</dbReference>
<dbReference type="PROSITE" id="PS51328">
    <property type="entry name" value="L_LECTIN_LIKE"/>
    <property type="match status" value="1"/>
</dbReference>
<dbReference type="AlphaFoldDB" id="A0A640KGS1"/>
<dbReference type="VEuPathDB" id="TriTrypDB:LtaPh_1305600"/>
<dbReference type="GO" id="GO:0005789">
    <property type="term" value="C:endoplasmic reticulum membrane"/>
    <property type="evidence" value="ECO:0007669"/>
    <property type="project" value="TreeGrafter"/>
</dbReference>
<evidence type="ECO:0000256" key="4">
    <source>
        <dbReference type="ARBA" id="ARBA00022989"/>
    </source>
</evidence>
<evidence type="ECO:0000256" key="5">
    <source>
        <dbReference type="ARBA" id="ARBA00023136"/>
    </source>
</evidence>
<protein>
    <submittedName>
        <fullName evidence="8">Lectin, putative</fullName>
    </submittedName>
</protein>
<organism evidence="8 9">
    <name type="scientific">Leishmania tarentolae</name>
    <name type="common">Sauroleishmania tarentolae</name>
    <dbReference type="NCBI Taxonomy" id="5689"/>
    <lineage>
        <taxon>Eukaryota</taxon>
        <taxon>Discoba</taxon>
        <taxon>Euglenozoa</taxon>
        <taxon>Kinetoplastea</taxon>
        <taxon>Metakinetoplastina</taxon>
        <taxon>Trypanosomatida</taxon>
        <taxon>Trypanosomatidae</taxon>
        <taxon>Leishmaniinae</taxon>
        <taxon>Leishmania</taxon>
        <taxon>lizard Leishmania</taxon>
    </lineage>
</organism>
<comment type="subcellular location">
    <subcellularLocation>
        <location evidence="1">Membrane</location>
        <topology evidence="1">Single-pass type I membrane protein</topology>
    </subcellularLocation>
</comment>
<evidence type="ECO:0000256" key="6">
    <source>
        <dbReference type="SAM" id="MobiDB-lite"/>
    </source>
</evidence>
<feature type="compositionally biased region" description="Basic residues" evidence="6">
    <location>
        <begin position="439"/>
        <end position="452"/>
    </location>
</feature>
<dbReference type="CDD" id="cd07308">
    <property type="entry name" value="lectin_leg-like"/>
    <property type="match status" value="1"/>
</dbReference>
<keyword evidence="2" id="KW-0812">Transmembrane</keyword>
<proteinExistence type="predicted"/>
<dbReference type="PANTHER" id="PTHR12223:SF28">
    <property type="entry name" value="LECTIN, MANNOSE BINDING 1 LIKE"/>
    <property type="match status" value="1"/>
</dbReference>
<feature type="region of interest" description="Disordered" evidence="6">
    <location>
        <begin position="317"/>
        <end position="391"/>
    </location>
</feature>
<dbReference type="OrthoDB" id="10265193at2759"/>
<dbReference type="SUPFAM" id="SSF49899">
    <property type="entry name" value="Concanavalin A-like lectins/glucanases"/>
    <property type="match status" value="1"/>
</dbReference>
<dbReference type="GO" id="GO:0005793">
    <property type="term" value="C:endoplasmic reticulum-Golgi intermediate compartment"/>
    <property type="evidence" value="ECO:0007669"/>
    <property type="project" value="TreeGrafter"/>
</dbReference>
<accession>A0A640KGS1</accession>
<keyword evidence="5" id="KW-0472">Membrane</keyword>
<feature type="compositionally biased region" description="Basic and acidic residues" evidence="6">
    <location>
        <begin position="404"/>
        <end position="420"/>
    </location>
</feature>
<dbReference type="GO" id="GO:0030134">
    <property type="term" value="C:COPII-coated ER to Golgi transport vesicle"/>
    <property type="evidence" value="ECO:0007669"/>
    <property type="project" value="TreeGrafter"/>
</dbReference>
<keyword evidence="3" id="KW-0732">Signal</keyword>
<dbReference type="Gene3D" id="2.60.120.200">
    <property type="match status" value="1"/>
</dbReference>
<feature type="domain" description="L-type lectin-like" evidence="7">
    <location>
        <begin position="54"/>
        <end position="282"/>
    </location>
</feature>
<feature type="compositionally biased region" description="Low complexity" evidence="6">
    <location>
        <begin position="324"/>
        <end position="373"/>
    </location>
</feature>
<keyword evidence="4" id="KW-1133">Transmembrane helix</keyword>
<dbReference type="InterPro" id="IPR005052">
    <property type="entry name" value="Lectin_leg"/>
</dbReference>
<dbReference type="InterPro" id="IPR013320">
    <property type="entry name" value="ConA-like_dom_sf"/>
</dbReference>
<dbReference type="GO" id="GO:0006888">
    <property type="term" value="P:endoplasmic reticulum to Golgi vesicle-mediated transport"/>
    <property type="evidence" value="ECO:0007669"/>
    <property type="project" value="TreeGrafter"/>
</dbReference>
<evidence type="ECO:0000313" key="8">
    <source>
        <dbReference type="EMBL" id="GET86917.1"/>
    </source>
</evidence>
<evidence type="ECO:0000256" key="3">
    <source>
        <dbReference type="ARBA" id="ARBA00022729"/>
    </source>
</evidence>
<gene>
    <name evidence="8" type="ORF">LtaPh_1305600</name>
</gene>
<evidence type="ECO:0000256" key="2">
    <source>
        <dbReference type="ARBA" id="ARBA00022692"/>
    </source>
</evidence>
<evidence type="ECO:0000313" key="9">
    <source>
        <dbReference type="Proteomes" id="UP000419144"/>
    </source>
</evidence>
<comment type="caution">
    <text evidence="8">The sequence shown here is derived from an EMBL/GenBank/DDBJ whole genome shotgun (WGS) entry which is preliminary data.</text>
</comment>
<dbReference type="Proteomes" id="UP000419144">
    <property type="component" value="Unassembled WGS sequence"/>
</dbReference>
<evidence type="ECO:0000256" key="1">
    <source>
        <dbReference type="ARBA" id="ARBA00004479"/>
    </source>
</evidence>
<evidence type="ECO:0000259" key="7">
    <source>
        <dbReference type="PROSITE" id="PS51328"/>
    </source>
</evidence>
<feature type="region of interest" description="Disordered" evidence="6">
    <location>
        <begin position="404"/>
        <end position="459"/>
    </location>
</feature>
<dbReference type="GO" id="GO:0005537">
    <property type="term" value="F:D-mannose binding"/>
    <property type="evidence" value="ECO:0007669"/>
    <property type="project" value="TreeGrafter"/>
</dbReference>
<keyword evidence="9" id="KW-1185">Reference proteome</keyword>
<dbReference type="InterPro" id="IPR051136">
    <property type="entry name" value="Intracellular_Lectin-GPT"/>
</dbReference>
<sequence length="459" mass="52182">MLRADFADERRGLCRSRWVLAVCAVVALAISGGLLATARAVPSLTPAQKHRGVTAAIGHHSFAPPLLRQYYGDDELPHWSISGSSVITDEYVRLTADQRGQTGHLWNTEPLDMDAFEVVVGFRVYRPMGGYGADGFGVWVAQPPRFHGPLFGRQPTFNGFGILFDSFDNDNRRDNPMVSLVYNDGSTTKRFTPEKDFMGETVESCIFNFREVSTPLMATMRMVYFKGELRVLLSRDSENTETECFRATNVPLPEGRVYLSLSAQTGDVSEIHDILFVHLSPLEAAKYDHDVHQTIVPANTVHDAQLYNNEAMTNRQMPEGTQETQPAPQDTQPAPQDTQPAPQDTQPAPQDTQPAQQNTQPAQQNTQPAPQNTRPAQEEELSPEATVNMVEKERRRIEELERKLKELQDRNGYRSTRRTEEDDVEEFEEYDDDDDNRQRRTRRVRRARTPRRNRADYEK</sequence>
<feature type="compositionally biased region" description="Acidic residues" evidence="6">
    <location>
        <begin position="421"/>
        <end position="435"/>
    </location>
</feature>
<reference evidence="8" key="1">
    <citation type="submission" date="2019-11" db="EMBL/GenBank/DDBJ databases">
        <title>Leishmania tarentolae CDS.</title>
        <authorList>
            <person name="Goto Y."/>
            <person name="Yamagishi J."/>
        </authorList>
    </citation>
    <scope>NUCLEOTIDE SEQUENCE [LARGE SCALE GENOMIC DNA]</scope>
    <source>
        <strain evidence="8">Parrot Tar II</strain>
    </source>
</reference>